<accession>A0A445L3S2</accession>
<organism evidence="3 4">
    <name type="scientific">Glycine soja</name>
    <name type="common">Wild soybean</name>
    <dbReference type="NCBI Taxonomy" id="3848"/>
    <lineage>
        <taxon>Eukaryota</taxon>
        <taxon>Viridiplantae</taxon>
        <taxon>Streptophyta</taxon>
        <taxon>Embryophyta</taxon>
        <taxon>Tracheophyta</taxon>
        <taxon>Spermatophyta</taxon>
        <taxon>Magnoliopsida</taxon>
        <taxon>eudicotyledons</taxon>
        <taxon>Gunneridae</taxon>
        <taxon>Pentapetalae</taxon>
        <taxon>rosids</taxon>
        <taxon>fabids</taxon>
        <taxon>Fabales</taxon>
        <taxon>Fabaceae</taxon>
        <taxon>Papilionoideae</taxon>
        <taxon>50 kb inversion clade</taxon>
        <taxon>NPAAA clade</taxon>
        <taxon>indigoferoid/millettioid clade</taxon>
        <taxon>Phaseoleae</taxon>
        <taxon>Glycine</taxon>
        <taxon>Glycine subgen. Soja</taxon>
    </lineage>
</organism>
<dbReference type="Gramene" id="XM_028374014.1">
    <property type="protein sequence ID" value="XP_028229815.1"/>
    <property type="gene ID" value="LOC114410184"/>
</dbReference>
<name>A0A445L3S2_GLYSO</name>
<dbReference type="Gramene" id="XM_028374012.1">
    <property type="protein sequence ID" value="XP_028229813.1"/>
    <property type="gene ID" value="LOC114410184"/>
</dbReference>
<feature type="coiled-coil region" evidence="1">
    <location>
        <begin position="415"/>
        <end position="442"/>
    </location>
</feature>
<dbReference type="InterPro" id="IPR051861">
    <property type="entry name" value="NET_actin-binding_domain"/>
</dbReference>
<dbReference type="GO" id="GO:0005774">
    <property type="term" value="C:vacuolar membrane"/>
    <property type="evidence" value="ECO:0007669"/>
    <property type="project" value="TreeGrafter"/>
</dbReference>
<protein>
    <recommendedName>
        <fullName evidence="5">Protein NETWORKED 4B</fullName>
    </recommendedName>
</protein>
<feature type="coiled-coil region" evidence="1">
    <location>
        <begin position="104"/>
        <end position="147"/>
    </location>
</feature>
<dbReference type="Gene3D" id="1.10.287.1490">
    <property type="match status" value="1"/>
</dbReference>
<reference evidence="3 4" key="1">
    <citation type="submission" date="2018-09" db="EMBL/GenBank/DDBJ databases">
        <title>A high-quality reference genome of wild soybean provides a powerful tool to mine soybean genomes.</title>
        <authorList>
            <person name="Xie M."/>
            <person name="Chung C.Y.L."/>
            <person name="Li M.-W."/>
            <person name="Wong F.-L."/>
            <person name="Chan T.-F."/>
            <person name="Lam H.-M."/>
        </authorList>
    </citation>
    <scope>NUCLEOTIDE SEQUENCE [LARGE SCALE GENOMIC DNA]</scope>
    <source>
        <strain evidence="4">cv. W05</strain>
        <tissue evidence="3">Hypocotyl of etiolated seedlings</tissue>
    </source>
</reference>
<feature type="compositionally biased region" description="Low complexity" evidence="2">
    <location>
        <begin position="43"/>
        <end position="54"/>
    </location>
</feature>
<evidence type="ECO:0000256" key="2">
    <source>
        <dbReference type="SAM" id="MobiDB-lite"/>
    </source>
</evidence>
<dbReference type="PANTHER" id="PTHR32258">
    <property type="entry name" value="PROTEIN NETWORKED 4A"/>
    <property type="match status" value="1"/>
</dbReference>
<dbReference type="Gramene" id="XM_028374013.1">
    <property type="protein sequence ID" value="XP_028229814.1"/>
    <property type="gene ID" value="LOC114410184"/>
</dbReference>
<feature type="compositionally biased region" description="Low complexity" evidence="2">
    <location>
        <begin position="61"/>
        <end position="70"/>
    </location>
</feature>
<evidence type="ECO:0000256" key="1">
    <source>
        <dbReference type="SAM" id="Coils"/>
    </source>
</evidence>
<feature type="compositionally biased region" description="Basic and acidic residues" evidence="2">
    <location>
        <begin position="81"/>
        <end position="90"/>
    </location>
</feature>
<keyword evidence="4" id="KW-1185">Reference proteome</keyword>
<sequence length="486" mass="55336">MEGSENFDAGSDQGNVLVTPYYTPYPKHVLPKSGVQPVDIEFSPSSGGDSSAASMKEGPGSSSSSSSSSDSEQENQVVGEGKTDDVSWESENRSYDELLKEFLKNEEELKLSNFKLKLSEEELKVQIEKSEGQLNNALVELKVKEEDLEYEKGQVLELQKKTADLETHVPDCSLKIAKLVAQLELAEEQLKISDDEIARLEEELNSRSLGTRELQGQLEVAQDNVAALENQLDSERKQIHDLEDRVTWYKTNETNNELEVQKLKADMLDAQAQFSLEKDQLHSEIAHLSEENKQLGSRLEEYKSRSNIFENKSRQFEAEKLKLEELLATQQMVLQGEISCLKEELDQRRHDVEAVNKEFDRHRQKYDVLMTEKDEANAKIHNLMAETRDRDNHIANLEREIIQVCEQKAELITGSAATLNLVNELKLKVDELEKEVTRQNAVISDRAEEKREAIRQLCFSIEHYRSGYKELLQAFSGHKRHAVTAA</sequence>
<gene>
    <name evidence="3" type="ORF">D0Y65_010505</name>
</gene>
<dbReference type="AlphaFoldDB" id="A0A445L3S2"/>
<feature type="region of interest" description="Disordered" evidence="2">
    <location>
        <begin position="1"/>
        <end position="90"/>
    </location>
</feature>
<evidence type="ECO:0008006" key="5">
    <source>
        <dbReference type="Google" id="ProtNLM"/>
    </source>
</evidence>
<dbReference type="PANTHER" id="PTHR32258:SF14">
    <property type="entry name" value="GB|AAF19561.1"/>
    <property type="match status" value="1"/>
</dbReference>
<proteinExistence type="predicted"/>
<dbReference type="SUPFAM" id="SSF57997">
    <property type="entry name" value="Tropomyosin"/>
    <property type="match status" value="1"/>
</dbReference>
<comment type="caution">
    <text evidence="3">The sequence shown here is derived from an EMBL/GenBank/DDBJ whole genome shotgun (WGS) entry which is preliminary data.</text>
</comment>
<evidence type="ECO:0000313" key="4">
    <source>
        <dbReference type="Proteomes" id="UP000289340"/>
    </source>
</evidence>
<feature type="coiled-coil region" evidence="1">
    <location>
        <begin position="278"/>
        <end position="386"/>
    </location>
</feature>
<feature type="coiled-coil region" evidence="1">
    <location>
        <begin position="176"/>
        <end position="245"/>
    </location>
</feature>
<keyword evidence="1" id="KW-0175">Coiled coil</keyword>
<evidence type="ECO:0000313" key="3">
    <source>
        <dbReference type="EMBL" id="RZC17809.1"/>
    </source>
</evidence>
<dbReference type="EMBL" id="QZWG01000004">
    <property type="protein sequence ID" value="RZC17809.1"/>
    <property type="molecule type" value="Genomic_DNA"/>
</dbReference>
<dbReference type="Proteomes" id="UP000289340">
    <property type="component" value="Chromosome 4"/>
</dbReference>
<dbReference type="EMBL" id="QZWG01000004">
    <property type="protein sequence ID" value="RZC17810.1"/>
    <property type="molecule type" value="Genomic_DNA"/>
</dbReference>